<evidence type="ECO:0000313" key="2">
    <source>
        <dbReference type="EMBL" id="RPA90175.1"/>
    </source>
</evidence>
<protein>
    <submittedName>
        <fullName evidence="2">Uncharacterized protein</fullName>
    </submittedName>
</protein>
<accession>A0A3N4IWI1</accession>
<gene>
    <name evidence="2" type="ORF">L873DRAFT_475782</name>
</gene>
<sequence length="72" mass="8840">MQSVQLQLSHGSTWLMEGNELHPVSYLLNYQYVFYWLPDYYHMRVSGSNLATPVFYFFISWIYVYHTHYRYS</sequence>
<evidence type="ECO:0000313" key="3">
    <source>
        <dbReference type="Proteomes" id="UP000276215"/>
    </source>
</evidence>
<keyword evidence="1" id="KW-0472">Membrane</keyword>
<dbReference type="AlphaFoldDB" id="A0A3N4IWI1"/>
<reference evidence="2 3" key="1">
    <citation type="journal article" date="2018" name="Nat. Ecol. Evol.">
        <title>Pezizomycetes genomes reveal the molecular basis of ectomycorrhizal truffle lifestyle.</title>
        <authorList>
            <person name="Murat C."/>
            <person name="Payen T."/>
            <person name="Noel B."/>
            <person name="Kuo A."/>
            <person name="Morin E."/>
            <person name="Chen J."/>
            <person name="Kohler A."/>
            <person name="Krizsan K."/>
            <person name="Balestrini R."/>
            <person name="Da Silva C."/>
            <person name="Montanini B."/>
            <person name="Hainaut M."/>
            <person name="Levati E."/>
            <person name="Barry K.W."/>
            <person name="Belfiori B."/>
            <person name="Cichocki N."/>
            <person name="Clum A."/>
            <person name="Dockter R.B."/>
            <person name="Fauchery L."/>
            <person name="Guy J."/>
            <person name="Iotti M."/>
            <person name="Le Tacon F."/>
            <person name="Lindquist E.A."/>
            <person name="Lipzen A."/>
            <person name="Malagnac F."/>
            <person name="Mello A."/>
            <person name="Molinier V."/>
            <person name="Miyauchi S."/>
            <person name="Poulain J."/>
            <person name="Riccioni C."/>
            <person name="Rubini A."/>
            <person name="Sitrit Y."/>
            <person name="Splivallo R."/>
            <person name="Traeger S."/>
            <person name="Wang M."/>
            <person name="Zifcakova L."/>
            <person name="Wipf D."/>
            <person name="Zambonelli A."/>
            <person name="Paolocci F."/>
            <person name="Nowrousian M."/>
            <person name="Ottonello S."/>
            <person name="Baldrian P."/>
            <person name="Spatafora J.W."/>
            <person name="Henrissat B."/>
            <person name="Nagy L.G."/>
            <person name="Aury J.M."/>
            <person name="Wincker P."/>
            <person name="Grigoriev I.V."/>
            <person name="Bonfante P."/>
            <person name="Martin F.M."/>
        </authorList>
    </citation>
    <scope>NUCLEOTIDE SEQUENCE [LARGE SCALE GENOMIC DNA]</scope>
    <source>
        <strain evidence="2 3">120613-1</strain>
    </source>
</reference>
<proteinExistence type="predicted"/>
<keyword evidence="3" id="KW-1185">Reference proteome</keyword>
<dbReference type="EMBL" id="ML120536">
    <property type="protein sequence ID" value="RPA90175.1"/>
    <property type="molecule type" value="Genomic_DNA"/>
</dbReference>
<keyword evidence="1" id="KW-1133">Transmembrane helix</keyword>
<keyword evidence="1" id="KW-0812">Transmembrane</keyword>
<organism evidence="2 3">
    <name type="scientific">Choiromyces venosus 120613-1</name>
    <dbReference type="NCBI Taxonomy" id="1336337"/>
    <lineage>
        <taxon>Eukaryota</taxon>
        <taxon>Fungi</taxon>
        <taxon>Dikarya</taxon>
        <taxon>Ascomycota</taxon>
        <taxon>Pezizomycotina</taxon>
        <taxon>Pezizomycetes</taxon>
        <taxon>Pezizales</taxon>
        <taxon>Tuberaceae</taxon>
        <taxon>Choiromyces</taxon>
    </lineage>
</organism>
<dbReference type="Proteomes" id="UP000276215">
    <property type="component" value="Unassembled WGS sequence"/>
</dbReference>
<evidence type="ECO:0000256" key="1">
    <source>
        <dbReference type="SAM" id="Phobius"/>
    </source>
</evidence>
<name>A0A3N4IWI1_9PEZI</name>
<feature type="transmembrane region" description="Helical" evidence="1">
    <location>
        <begin position="45"/>
        <end position="65"/>
    </location>
</feature>